<keyword evidence="4" id="KW-1185">Reference proteome</keyword>
<comment type="caution">
    <text evidence="3">The sequence shown here is derived from an EMBL/GenBank/DDBJ whole genome shotgun (WGS) entry which is preliminary data.</text>
</comment>
<evidence type="ECO:0000313" key="4">
    <source>
        <dbReference type="Proteomes" id="UP001628091"/>
    </source>
</evidence>
<protein>
    <recommendedName>
        <fullName evidence="2">DUF2314 domain-containing protein</fullName>
    </recommendedName>
</protein>
<dbReference type="Proteomes" id="UP001628091">
    <property type="component" value="Unassembled WGS sequence"/>
</dbReference>
<evidence type="ECO:0000259" key="2">
    <source>
        <dbReference type="Pfam" id="PF10077"/>
    </source>
</evidence>
<accession>A0ABQ0GXR4</accession>
<gene>
    <name evidence="3" type="ORF">PPNSA23_13810</name>
</gene>
<proteinExistence type="predicted"/>
<keyword evidence="1" id="KW-0732">Signal</keyword>
<dbReference type="EMBL" id="BAAFZP010000001">
    <property type="protein sequence ID" value="GAB1581438.1"/>
    <property type="molecule type" value="Genomic_DNA"/>
</dbReference>
<dbReference type="RefSeq" id="WP_407864268.1">
    <property type="nucleotide sequence ID" value="NZ_BAAFZP010000001.1"/>
</dbReference>
<dbReference type="Pfam" id="PF10077">
    <property type="entry name" value="DUF2314"/>
    <property type="match status" value="1"/>
</dbReference>
<sequence>MANLIKTAFAMLAGLAAGGGAYAEGRADQSDDNLMGYPAGEARLAEATRKARETLPRFLQLAKSGLHGAYLLKMRLAGGGEVEHIWMEVTGVRNGIFQGRLANDPVTPGYKAGDPVELAPDEIEDWMISTGETRFGGYTIRAMLGDMPAAQAEELRRQFRD</sequence>
<organism evidence="3 4">
    <name type="scientific">Phyllobacterium phragmitis</name>
    <dbReference type="NCBI Taxonomy" id="2670329"/>
    <lineage>
        <taxon>Bacteria</taxon>
        <taxon>Pseudomonadati</taxon>
        <taxon>Pseudomonadota</taxon>
        <taxon>Alphaproteobacteria</taxon>
        <taxon>Hyphomicrobiales</taxon>
        <taxon>Phyllobacteriaceae</taxon>
        <taxon>Phyllobacterium</taxon>
    </lineage>
</organism>
<evidence type="ECO:0000256" key="1">
    <source>
        <dbReference type="SAM" id="SignalP"/>
    </source>
</evidence>
<evidence type="ECO:0000313" key="3">
    <source>
        <dbReference type="EMBL" id="GAB1581438.1"/>
    </source>
</evidence>
<name>A0ABQ0GXR4_9HYPH</name>
<feature type="signal peptide" evidence="1">
    <location>
        <begin position="1"/>
        <end position="23"/>
    </location>
</feature>
<dbReference type="InterPro" id="IPR018756">
    <property type="entry name" value="DUF2314"/>
</dbReference>
<feature type="chain" id="PRO_5046376416" description="DUF2314 domain-containing protein" evidence="1">
    <location>
        <begin position="24"/>
        <end position="161"/>
    </location>
</feature>
<feature type="domain" description="DUF2314" evidence="2">
    <location>
        <begin position="43"/>
        <end position="154"/>
    </location>
</feature>
<reference evidence="3 4" key="1">
    <citation type="submission" date="2024-10" db="EMBL/GenBank/DDBJ databases">
        <title>Isolation, draft genome sequencing and identification of Phyllobacterium sp. NSA23, isolated from leaf soil.</title>
        <authorList>
            <person name="Akita H."/>
        </authorList>
    </citation>
    <scope>NUCLEOTIDE SEQUENCE [LARGE SCALE GENOMIC DNA]</scope>
    <source>
        <strain evidence="3 4">NSA23</strain>
    </source>
</reference>